<dbReference type="InterPro" id="IPR005025">
    <property type="entry name" value="FMN_Rdtase-like_dom"/>
</dbReference>
<comment type="caution">
    <text evidence="2">The sequence shown here is derived from an EMBL/GenBank/DDBJ whole genome shotgun (WGS) entry which is preliminary data.</text>
</comment>
<dbReference type="SUPFAM" id="SSF52218">
    <property type="entry name" value="Flavoproteins"/>
    <property type="match status" value="1"/>
</dbReference>
<gene>
    <name evidence="2" type="ORF">SDC9_18565</name>
</gene>
<evidence type="ECO:0000313" key="2">
    <source>
        <dbReference type="EMBL" id="MPL72775.1"/>
    </source>
</evidence>
<organism evidence="2">
    <name type="scientific">bioreactor metagenome</name>
    <dbReference type="NCBI Taxonomy" id="1076179"/>
    <lineage>
        <taxon>unclassified sequences</taxon>
        <taxon>metagenomes</taxon>
        <taxon>ecological metagenomes</taxon>
    </lineage>
</organism>
<dbReference type="PANTHER" id="PTHR30543">
    <property type="entry name" value="CHROMATE REDUCTASE"/>
    <property type="match status" value="1"/>
</dbReference>
<dbReference type="Gene3D" id="3.40.50.360">
    <property type="match status" value="1"/>
</dbReference>
<evidence type="ECO:0000259" key="1">
    <source>
        <dbReference type="Pfam" id="PF03358"/>
    </source>
</evidence>
<dbReference type="Pfam" id="PF03358">
    <property type="entry name" value="FMN_red"/>
    <property type="match status" value="1"/>
</dbReference>
<dbReference type="InterPro" id="IPR050712">
    <property type="entry name" value="NAD(P)H-dep_reductase"/>
</dbReference>
<dbReference type="GO" id="GO:0005829">
    <property type="term" value="C:cytosol"/>
    <property type="evidence" value="ECO:0007669"/>
    <property type="project" value="TreeGrafter"/>
</dbReference>
<dbReference type="EMBL" id="VSSQ01000068">
    <property type="protein sequence ID" value="MPL72775.1"/>
    <property type="molecule type" value="Genomic_DNA"/>
</dbReference>
<protein>
    <recommendedName>
        <fullName evidence="1">NADPH-dependent FMN reductase-like domain-containing protein</fullName>
    </recommendedName>
</protein>
<feature type="domain" description="NADPH-dependent FMN reductase-like" evidence="1">
    <location>
        <begin position="4"/>
        <end position="148"/>
    </location>
</feature>
<dbReference type="PANTHER" id="PTHR30543:SF21">
    <property type="entry name" value="NAD(P)H-DEPENDENT FMN REDUCTASE LOT6"/>
    <property type="match status" value="1"/>
</dbReference>
<name>A0A644U0L7_9ZZZZ</name>
<reference evidence="2" key="1">
    <citation type="submission" date="2019-08" db="EMBL/GenBank/DDBJ databases">
        <authorList>
            <person name="Kucharzyk K."/>
            <person name="Murdoch R.W."/>
            <person name="Higgins S."/>
            <person name="Loffler F."/>
        </authorList>
    </citation>
    <scope>NUCLEOTIDE SEQUENCE</scope>
</reference>
<sequence length="183" mass="21005">MKQIAIISPSVREERVGHRVALYLKKYFEENSIAKVDLLDLKEFDFPLFNERLMYQKNPSEKLLNFSERVSKADGIIIVSSVYNYSFPASLKNAIDVLYPEWNRKVVALSSATMGFVEGLPTTFQLENILSQMKAIVSPVKFFATNIANEYTEEGNAVNKEKIEKQVKPMVDEFMFLVDKFSN</sequence>
<dbReference type="GO" id="GO:0010181">
    <property type="term" value="F:FMN binding"/>
    <property type="evidence" value="ECO:0007669"/>
    <property type="project" value="TreeGrafter"/>
</dbReference>
<proteinExistence type="predicted"/>
<dbReference type="InterPro" id="IPR029039">
    <property type="entry name" value="Flavoprotein-like_sf"/>
</dbReference>
<dbReference type="AlphaFoldDB" id="A0A644U0L7"/>
<dbReference type="GO" id="GO:0016491">
    <property type="term" value="F:oxidoreductase activity"/>
    <property type="evidence" value="ECO:0007669"/>
    <property type="project" value="InterPro"/>
</dbReference>
<accession>A0A644U0L7</accession>